<dbReference type="EMBL" id="HE616743">
    <property type="protein sequence ID" value="CCE90666.1"/>
    <property type="molecule type" value="Genomic_DNA"/>
</dbReference>
<accession>G8ZPX2</accession>
<evidence type="ECO:0000313" key="2">
    <source>
        <dbReference type="Proteomes" id="UP000005627"/>
    </source>
</evidence>
<name>G8ZPX2_TORDE</name>
<dbReference type="RefSeq" id="XP_003679877.1">
    <property type="nucleotide sequence ID" value="XM_003679829.1"/>
</dbReference>
<protein>
    <recommendedName>
        <fullName evidence="3">Cleavage/polyadenylation specificity factor A subunit N-terminal domain-containing protein</fullName>
    </recommendedName>
</protein>
<reference evidence="1 2" key="1">
    <citation type="journal article" date="2011" name="Proc. Natl. Acad. Sci. U.S.A.">
        <title>Evolutionary erosion of yeast sex chromosomes by mating-type switching accidents.</title>
        <authorList>
            <person name="Gordon J.L."/>
            <person name="Armisen D."/>
            <person name="Proux-Wera E."/>
            <person name="Oheigeartaigh S.S."/>
            <person name="Byrne K.P."/>
            <person name="Wolfe K.H."/>
        </authorList>
    </citation>
    <scope>NUCLEOTIDE SEQUENCE [LARGE SCALE GENOMIC DNA]</scope>
    <source>
        <strain evidence="2">ATCC 10662 / CBS 1146 / NBRC 0425 / NCYC 2629 / NRRL Y-866</strain>
    </source>
</reference>
<evidence type="ECO:0000313" key="1">
    <source>
        <dbReference type="EMBL" id="CCE90666.1"/>
    </source>
</evidence>
<organism evidence="1 2">
    <name type="scientific">Torulaspora delbrueckii</name>
    <name type="common">Yeast</name>
    <name type="synonym">Candida colliculosa</name>
    <dbReference type="NCBI Taxonomy" id="4950"/>
    <lineage>
        <taxon>Eukaryota</taxon>
        <taxon>Fungi</taxon>
        <taxon>Dikarya</taxon>
        <taxon>Ascomycota</taxon>
        <taxon>Saccharomycotina</taxon>
        <taxon>Saccharomycetes</taxon>
        <taxon>Saccharomycetales</taxon>
        <taxon>Saccharomycetaceae</taxon>
        <taxon>Torulaspora</taxon>
    </lineage>
</organism>
<dbReference type="HOGENOM" id="CLU_277314_0_0_1"/>
<sequence>MESLRLLDEVIKLEEDSKSLASAVCPFIYSDDVKSSSVIVGCQRLSGELNYAICMNDAIYLFQDYKVVQEYQFDKLSRCYKYLYLEDCILSPHPVHMMIMSNATLLICESTRGCSLDIKQLQLPIEFCNSCDLYAIALPPESLLYSPDAQTIKSVSFQQLLNSNFSNVTEVYKVFMGKLLGFEVTEKGGVLFCLYRHRSTGNLYVELAKYEAMHYILSSRHSLGSSSKYCIKKVDDCWTICVTEDKTWSFKVDNSPVCVKNLHASELRGMISLDIRCVDNKTLLKAFCLDGAVLEARFRHASSSSPQVITWRKVKFPSKFPSELGFATELFDAIYLVASPLKGLSLVNLKKATNRILFPFHSMKLFDGCCIPNGGTDLDSALFCGALTRSHGFIEKRRLHFSKDVLCIISSKKLTHSPIAEIWATHSGIVYESAGVLYKAITNERLKDWNGGIWLTEDLVEIADVEGEIVSLQELSNSTCGDHRSYSIIYSNGTLELASCVSRGSLRAFVMINLGPNIIDFAHAAAAYHDVEKCYYVASYHEYGYLSFWRNETEIFKYSLGLDFFVSDLLVKVLQDCCYTIATSTDARSRIFLSNSTENLLEVEGTSSEPFKLLDLDEELPFVLFYNEHESIMVNLASLSYGELHIGVRPLKLVKCSGLIYALDKEWTLTTIDLSFKMSNTGGVPTPTLKCDLYELPGSLALCLTLLPTLGYAIVVTRTSRHKQLRLVLFDYEKNRIIDRYEPSDQISNALVKPFCDSSSDLFLQRFFLVCCNSGERSFFVILRIDNAKIVPLQYELLPSPVSTLAVSQDRSKVFFGGAGLKVYGIAKDYATGTISLRNTTFKLQNESLQVAIIPGSESLKCILPFGGCFEVEEIGGKVERHVEHILSDGSNLIRKTAFKRLNQMTRKHTSTSTEILSRFANTGLKNKESMYVIILESSKRLTLFYQLTEDTPLSPICCFPFNDPIINIVPVKDDFSSVQTNGTRLDGLPLFMIMCANGTVHTIVEPRNRSPIELQSKIIGFEQFS</sequence>
<dbReference type="eggNOG" id="ENOG502SAD7">
    <property type="taxonomic scope" value="Eukaryota"/>
</dbReference>
<keyword evidence="2" id="KW-1185">Reference proteome</keyword>
<evidence type="ECO:0008006" key="3">
    <source>
        <dbReference type="Google" id="ProtNLM"/>
    </source>
</evidence>
<dbReference type="AlphaFoldDB" id="G8ZPX2"/>
<dbReference type="OrthoDB" id="4038967at2759"/>
<dbReference type="KEGG" id="tdl:TDEL_0B05370"/>
<dbReference type="FunCoup" id="G8ZPX2">
    <property type="interactions" value="23"/>
</dbReference>
<dbReference type="Proteomes" id="UP000005627">
    <property type="component" value="Chromosome 2"/>
</dbReference>
<dbReference type="InParanoid" id="G8ZPX2"/>
<gene>
    <name evidence="1" type="primary">TDEL0B05370</name>
    <name evidence="1" type="ORF">TDEL_0B05370</name>
</gene>
<proteinExistence type="predicted"/>
<dbReference type="GeneID" id="11504903"/>